<dbReference type="AlphaFoldDB" id="A0AAD2FEP3"/>
<sequence length="435" mass="49299">MSDNDHSWYDYFQQHPPNNNNNEECDEPNVYVVAKAGVCLFEAWGQFIPYFDALTPSDMSNWPSVVALRGRNCVVASQTELDEWYADNNTDDVYPDDCRCEFCVEGKCTLHWGSTKKCLSTKEIQFPQAMDLDELRYGFGMSGLHEDGAKFAISKHEEFREGGLVEPPDDWYDYFQQQFPKSNECSKWHGFVVAKAGVCLYDDWESLIPYFDSLAPGMAKSPDVVALRGENCLFASQDEFDVIYGSKDEDFDVKDCYCVLCVEGKCVMHWGFTYKCLHTTELVEFPQVMDLDDPQYKYLAEYGTDVGHSPKHQEGHGSALIKGENSLSNASNLSSVTLFWLLVSIFTVVSLIVGLLSCETTRRLWNRRQRLARAAPYYRSSNGSFCCGCGGMMQDDDDDDDDDGNSSSELDPLSVELTPILNDRPICTPFHLRNK</sequence>
<feature type="transmembrane region" description="Helical" evidence="1">
    <location>
        <begin position="338"/>
        <end position="358"/>
    </location>
</feature>
<name>A0AAD2FEP3_9STRA</name>
<dbReference type="EMBL" id="CAKOGP040000446">
    <property type="protein sequence ID" value="CAJ1935270.1"/>
    <property type="molecule type" value="Genomic_DNA"/>
</dbReference>
<organism evidence="2 3">
    <name type="scientific">Cylindrotheca closterium</name>
    <dbReference type="NCBI Taxonomy" id="2856"/>
    <lineage>
        <taxon>Eukaryota</taxon>
        <taxon>Sar</taxon>
        <taxon>Stramenopiles</taxon>
        <taxon>Ochrophyta</taxon>
        <taxon>Bacillariophyta</taxon>
        <taxon>Bacillariophyceae</taxon>
        <taxon>Bacillariophycidae</taxon>
        <taxon>Bacillariales</taxon>
        <taxon>Bacillariaceae</taxon>
        <taxon>Cylindrotheca</taxon>
    </lineage>
</organism>
<accession>A0AAD2FEP3</accession>
<keyword evidence="3" id="KW-1185">Reference proteome</keyword>
<comment type="caution">
    <text evidence="2">The sequence shown here is derived from an EMBL/GenBank/DDBJ whole genome shotgun (WGS) entry which is preliminary data.</text>
</comment>
<protein>
    <submittedName>
        <fullName evidence="2">Uncharacterized protein</fullName>
    </submittedName>
</protein>
<proteinExistence type="predicted"/>
<keyword evidence="1" id="KW-0812">Transmembrane</keyword>
<keyword evidence="1" id="KW-1133">Transmembrane helix</keyword>
<evidence type="ECO:0000313" key="3">
    <source>
        <dbReference type="Proteomes" id="UP001295423"/>
    </source>
</evidence>
<gene>
    <name evidence="2" type="ORF">CYCCA115_LOCUS4606</name>
</gene>
<reference evidence="2" key="1">
    <citation type="submission" date="2023-08" db="EMBL/GenBank/DDBJ databases">
        <authorList>
            <person name="Audoor S."/>
            <person name="Bilcke G."/>
        </authorList>
    </citation>
    <scope>NUCLEOTIDE SEQUENCE</scope>
</reference>
<evidence type="ECO:0000313" key="2">
    <source>
        <dbReference type="EMBL" id="CAJ1935270.1"/>
    </source>
</evidence>
<dbReference type="Proteomes" id="UP001295423">
    <property type="component" value="Unassembled WGS sequence"/>
</dbReference>
<evidence type="ECO:0000256" key="1">
    <source>
        <dbReference type="SAM" id="Phobius"/>
    </source>
</evidence>
<keyword evidence="1" id="KW-0472">Membrane</keyword>